<comment type="caution">
    <text evidence="2">The sequence shown here is derived from an EMBL/GenBank/DDBJ whole genome shotgun (WGS) entry which is preliminary data.</text>
</comment>
<evidence type="ECO:0000313" key="3">
    <source>
        <dbReference type="Proteomes" id="UP000028123"/>
    </source>
</evidence>
<evidence type="ECO:0000256" key="1">
    <source>
        <dbReference type="PIRSR" id="PIRSR605502-1"/>
    </source>
</evidence>
<dbReference type="Gene3D" id="1.10.4080.10">
    <property type="entry name" value="ADP-ribosylation/Crystallin J1"/>
    <property type="match status" value="1"/>
</dbReference>
<feature type="binding site" evidence="1">
    <location>
        <position position="318"/>
    </location>
    <ligand>
        <name>Mg(2+)</name>
        <dbReference type="ChEBI" id="CHEBI:18420"/>
        <label>1</label>
    </ligand>
</feature>
<dbReference type="OrthoDB" id="9798107at2"/>
<sequence>MLSFADRVKGVVFGTAYGDAMGAVIEKMTYGQIKEKYGRVETTKTKWWKADWPETTRLGRMRGQGIVTDDTLMTLALMNVYCTERRHLDAYDMANEFVKEIAFRPRYIPEFGREALILDRLFYPEKHIFNRHVLANCEPREGGYGNMVNCGAAMYIAPVGIVNACNPKGAYDEAILFASGHQISYGLEAAGVLASCVAKAFEPGVTVHDVAETAVYYAKDGTKRAIYDLCEKALLLQADKADRDKVVHALHEVMAVYSPMRDDVNRSIDKVGIPSNHYTPSRLFSIEELPLALAYMVLHDGDILEAVKDGVSSGRDTDSIGVMIGAILGAMQGIRAIPADEIAVLEEVNKQDMAASCDRFTEAATAIIQEDLELNNFRQKALEVR</sequence>
<reference evidence="2 3" key="1">
    <citation type="submission" date="2014-06" db="EMBL/GenBank/DDBJ databases">
        <title>Draft genome sequence of Paenibacillus sp. MSt1.</title>
        <authorList>
            <person name="Aw Y.K."/>
            <person name="Ong K.S."/>
            <person name="Gan H.M."/>
            <person name="Lee S.M."/>
        </authorList>
    </citation>
    <scope>NUCLEOTIDE SEQUENCE [LARGE SCALE GENOMIC DNA]</scope>
    <source>
        <strain evidence="2 3">MSt1</strain>
    </source>
</reference>
<feature type="binding site" evidence="1">
    <location>
        <position position="69"/>
    </location>
    <ligand>
        <name>Mg(2+)</name>
        <dbReference type="ChEBI" id="CHEBI:18420"/>
        <label>1</label>
    </ligand>
</feature>
<feature type="binding site" evidence="1">
    <location>
        <position position="316"/>
    </location>
    <ligand>
        <name>Mg(2+)</name>
        <dbReference type="ChEBI" id="CHEBI:18420"/>
        <label>1</label>
    </ligand>
</feature>
<accession>A0A081NXS7</accession>
<dbReference type="eggNOG" id="COG1397">
    <property type="taxonomic scope" value="Bacteria"/>
</dbReference>
<keyword evidence="1" id="KW-0460">Magnesium</keyword>
<dbReference type="PANTHER" id="PTHR16222">
    <property type="entry name" value="ADP-RIBOSYLGLYCOHYDROLASE"/>
    <property type="match status" value="1"/>
</dbReference>
<dbReference type="InterPro" id="IPR036705">
    <property type="entry name" value="Ribosyl_crysJ1_sf"/>
</dbReference>
<keyword evidence="1" id="KW-0479">Metal-binding</keyword>
<keyword evidence="3" id="KW-1185">Reference proteome</keyword>
<dbReference type="RefSeq" id="WP_036689450.1">
    <property type="nucleotide sequence ID" value="NZ_JNVM01000024.1"/>
</dbReference>
<dbReference type="InterPro" id="IPR005502">
    <property type="entry name" value="Ribosyl_crysJ1"/>
</dbReference>
<proteinExistence type="predicted"/>
<comment type="cofactor">
    <cofactor evidence="1">
        <name>Mg(2+)</name>
        <dbReference type="ChEBI" id="CHEBI:18420"/>
    </cofactor>
    <text evidence="1">Binds 2 magnesium ions per subunit.</text>
</comment>
<dbReference type="InterPro" id="IPR050792">
    <property type="entry name" value="ADP-ribosylglycohydrolase"/>
</dbReference>
<dbReference type="SUPFAM" id="SSF101478">
    <property type="entry name" value="ADP-ribosylglycohydrolase"/>
    <property type="match status" value="1"/>
</dbReference>
<feature type="binding site" evidence="1">
    <location>
        <position position="319"/>
    </location>
    <ligand>
        <name>Mg(2+)</name>
        <dbReference type="ChEBI" id="CHEBI:18420"/>
        <label>1</label>
    </ligand>
</feature>
<name>A0A081NXS7_9BACL</name>
<organism evidence="2 3">
    <name type="scientific">Paenibacillus tyrfis</name>
    <dbReference type="NCBI Taxonomy" id="1501230"/>
    <lineage>
        <taxon>Bacteria</taxon>
        <taxon>Bacillati</taxon>
        <taxon>Bacillota</taxon>
        <taxon>Bacilli</taxon>
        <taxon>Bacillales</taxon>
        <taxon>Paenibacillaceae</taxon>
        <taxon>Paenibacillus</taxon>
    </lineage>
</organism>
<feature type="binding site" evidence="1">
    <location>
        <position position="70"/>
    </location>
    <ligand>
        <name>Mg(2+)</name>
        <dbReference type="ChEBI" id="CHEBI:18420"/>
        <label>1</label>
    </ligand>
</feature>
<feature type="binding site" evidence="1">
    <location>
        <position position="68"/>
    </location>
    <ligand>
        <name>Mg(2+)</name>
        <dbReference type="ChEBI" id="CHEBI:18420"/>
        <label>1</label>
    </ligand>
</feature>
<evidence type="ECO:0000313" key="2">
    <source>
        <dbReference type="EMBL" id="KEQ23250.1"/>
    </source>
</evidence>
<gene>
    <name evidence="2" type="ORF">ET33_18015</name>
</gene>
<dbReference type="EMBL" id="JNVM01000024">
    <property type="protein sequence ID" value="KEQ23250.1"/>
    <property type="molecule type" value="Genomic_DNA"/>
</dbReference>
<protein>
    <submittedName>
        <fullName evidence="2">Crystallin</fullName>
    </submittedName>
</protein>
<dbReference type="Pfam" id="PF03747">
    <property type="entry name" value="ADP_ribosyl_GH"/>
    <property type="match status" value="1"/>
</dbReference>
<dbReference type="Proteomes" id="UP000028123">
    <property type="component" value="Unassembled WGS sequence"/>
</dbReference>
<dbReference type="AlphaFoldDB" id="A0A081NXS7"/>
<dbReference type="PANTHER" id="PTHR16222:SF12">
    <property type="entry name" value="ADP-RIBOSYLGLYCOHYDROLASE-RELATED"/>
    <property type="match status" value="1"/>
</dbReference>
<dbReference type="GO" id="GO:0046872">
    <property type="term" value="F:metal ion binding"/>
    <property type="evidence" value="ECO:0007669"/>
    <property type="project" value="UniProtKB-KW"/>
</dbReference>